<dbReference type="CDD" id="cd07989">
    <property type="entry name" value="LPLAT_AGPAT-like"/>
    <property type="match status" value="1"/>
</dbReference>
<dbReference type="GO" id="GO:0003841">
    <property type="term" value="F:1-acylglycerol-3-phosphate O-acyltransferase activity"/>
    <property type="evidence" value="ECO:0007669"/>
    <property type="project" value="TreeGrafter"/>
</dbReference>
<keyword evidence="3" id="KW-0808">Transferase</keyword>
<protein>
    <recommendedName>
        <fullName evidence="8">Phospholipid/glycerol acyltransferase domain-containing protein</fullName>
    </recommendedName>
</protein>
<evidence type="ECO:0000256" key="6">
    <source>
        <dbReference type="SAM" id="MobiDB-lite"/>
    </source>
</evidence>
<reference evidence="9" key="1">
    <citation type="journal article" date="2014" name="Int. J. Syst. Evol. Microbiol.">
        <title>Complete genome sequence of Corynebacterium casei LMG S-19264T (=DSM 44701T), isolated from a smear-ripened cheese.</title>
        <authorList>
            <consortium name="US DOE Joint Genome Institute (JGI-PGF)"/>
            <person name="Walter F."/>
            <person name="Albersmeier A."/>
            <person name="Kalinowski J."/>
            <person name="Ruckert C."/>
        </authorList>
    </citation>
    <scope>NUCLEOTIDE SEQUENCE</scope>
    <source>
        <strain evidence="9">KCTC 42651</strain>
    </source>
</reference>
<accession>A0A918XNM4</accession>
<sequence length="311" mass="33966">MSARSMAGRLGGLGSRGFGSRGLGPGDGVRRPPRPVVVDEAEERRLLDLDGGLIRSRPRGVLRLTGYLLLTLTLLPVQMVAVALGLRLREQLPVFYHRLCTRLLGFRVVVRGRRLEERPVLYVCNHVSYLDIMVLGSIVPGCFVAKSEVAGWPGFGLLAKLQRTVFVARRRTAVRHHGDAIAERLKSGDNLILFAEGTSSDGTRVLPFKSGLLAAADHEVDGRPLKVQPLSIAYTRLNGMPLGRSLRPFLAWYGDMELAPHLWEVVALGRVTVVVEFHAATSLAEAGSRKDLARTCRDRVADGVARANAGR</sequence>
<comment type="caution">
    <text evidence="9">The sequence shown here is derived from an EMBL/GenBank/DDBJ whole genome shotgun (WGS) entry which is preliminary data.</text>
</comment>
<evidence type="ECO:0000256" key="1">
    <source>
        <dbReference type="ARBA" id="ARBA00005189"/>
    </source>
</evidence>
<evidence type="ECO:0000256" key="3">
    <source>
        <dbReference type="ARBA" id="ARBA00022679"/>
    </source>
</evidence>
<dbReference type="SUPFAM" id="SSF69593">
    <property type="entry name" value="Glycerol-3-phosphate (1)-acyltransferase"/>
    <property type="match status" value="1"/>
</dbReference>
<evidence type="ECO:0000256" key="5">
    <source>
        <dbReference type="ARBA" id="ARBA00023315"/>
    </source>
</evidence>
<dbReference type="InterPro" id="IPR002123">
    <property type="entry name" value="Plipid/glycerol_acylTrfase"/>
</dbReference>
<keyword evidence="4" id="KW-0443">Lipid metabolism</keyword>
<keyword evidence="5" id="KW-0012">Acyltransferase</keyword>
<dbReference type="AlphaFoldDB" id="A0A918XNM4"/>
<dbReference type="Proteomes" id="UP000630353">
    <property type="component" value="Unassembled WGS sequence"/>
</dbReference>
<feature type="region of interest" description="Disordered" evidence="6">
    <location>
        <begin position="1"/>
        <end position="35"/>
    </location>
</feature>
<evidence type="ECO:0000256" key="2">
    <source>
        <dbReference type="ARBA" id="ARBA00022516"/>
    </source>
</evidence>
<organism evidence="9 10">
    <name type="scientific">Thalassobaculum fulvum</name>
    <dbReference type="NCBI Taxonomy" id="1633335"/>
    <lineage>
        <taxon>Bacteria</taxon>
        <taxon>Pseudomonadati</taxon>
        <taxon>Pseudomonadota</taxon>
        <taxon>Alphaproteobacteria</taxon>
        <taxon>Rhodospirillales</taxon>
        <taxon>Thalassobaculaceae</taxon>
        <taxon>Thalassobaculum</taxon>
    </lineage>
</organism>
<evidence type="ECO:0000313" key="10">
    <source>
        <dbReference type="Proteomes" id="UP000630353"/>
    </source>
</evidence>
<keyword evidence="7" id="KW-0472">Membrane</keyword>
<evidence type="ECO:0000313" key="9">
    <source>
        <dbReference type="EMBL" id="GHD39961.1"/>
    </source>
</evidence>
<keyword evidence="7" id="KW-0812">Transmembrane</keyword>
<proteinExistence type="predicted"/>
<dbReference type="GO" id="GO:0006654">
    <property type="term" value="P:phosphatidic acid biosynthetic process"/>
    <property type="evidence" value="ECO:0007669"/>
    <property type="project" value="TreeGrafter"/>
</dbReference>
<reference evidence="9" key="2">
    <citation type="submission" date="2020-09" db="EMBL/GenBank/DDBJ databases">
        <authorList>
            <person name="Sun Q."/>
            <person name="Kim S."/>
        </authorList>
    </citation>
    <scope>NUCLEOTIDE SEQUENCE</scope>
    <source>
        <strain evidence="9">KCTC 42651</strain>
    </source>
</reference>
<keyword evidence="2" id="KW-0444">Lipid biosynthesis</keyword>
<dbReference type="SMART" id="SM00563">
    <property type="entry name" value="PlsC"/>
    <property type="match status" value="1"/>
</dbReference>
<keyword evidence="10" id="KW-1185">Reference proteome</keyword>
<evidence type="ECO:0000259" key="8">
    <source>
        <dbReference type="SMART" id="SM00563"/>
    </source>
</evidence>
<evidence type="ECO:0000256" key="7">
    <source>
        <dbReference type="SAM" id="Phobius"/>
    </source>
</evidence>
<feature type="compositionally biased region" description="Gly residues" evidence="6">
    <location>
        <begin position="9"/>
        <end position="27"/>
    </location>
</feature>
<dbReference type="EMBL" id="BMZS01000001">
    <property type="protein sequence ID" value="GHD39961.1"/>
    <property type="molecule type" value="Genomic_DNA"/>
</dbReference>
<dbReference type="PANTHER" id="PTHR10434">
    <property type="entry name" value="1-ACYL-SN-GLYCEROL-3-PHOSPHATE ACYLTRANSFERASE"/>
    <property type="match status" value="1"/>
</dbReference>
<name>A0A918XNM4_9PROT</name>
<comment type="pathway">
    <text evidence="1">Lipid metabolism.</text>
</comment>
<feature type="transmembrane region" description="Helical" evidence="7">
    <location>
        <begin position="64"/>
        <end position="86"/>
    </location>
</feature>
<feature type="domain" description="Phospholipid/glycerol acyltransferase" evidence="8">
    <location>
        <begin position="120"/>
        <end position="235"/>
    </location>
</feature>
<evidence type="ECO:0000256" key="4">
    <source>
        <dbReference type="ARBA" id="ARBA00023098"/>
    </source>
</evidence>
<dbReference type="PANTHER" id="PTHR10434:SF64">
    <property type="entry name" value="1-ACYL-SN-GLYCEROL-3-PHOSPHATE ACYLTRANSFERASE-RELATED"/>
    <property type="match status" value="1"/>
</dbReference>
<keyword evidence="7" id="KW-1133">Transmembrane helix</keyword>
<gene>
    <name evidence="9" type="ORF">GCM10017083_02680</name>
</gene>
<dbReference type="RefSeq" id="WP_229836200.1">
    <property type="nucleotide sequence ID" value="NZ_BMZS01000001.1"/>
</dbReference>
<dbReference type="Pfam" id="PF01553">
    <property type="entry name" value="Acyltransferase"/>
    <property type="match status" value="1"/>
</dbReference>